<reference evidence="1 2" key="1">
    <citation type="submission" date="2017-12" db="EMBL/GenBank/DDBJ databases">
        <title>Streptomyces populusis sp. nov., a novel endophytic actinobacterium isolated from stems of Populus adenopoda Maxim.</title>
        <authorList>
            <person name="Wang Z."/>
        </authorList>
    </citation>
    <scope>NUCLEOTIDE SEQUENCE [LARGE SCALE GENOMIC DNA]</scope>
    <source>
        <strain evidence="1 2">A249</strain>
    </source>
</reference>
<dbReference type="OrthoDB" id="3517562at2"/>
<proteinExistence type="predicted"/>
<accession>A0A2I0SEV2</accession>
<organism evidence="1 2">
    <name type="scientific">Streptomyces populi</name>
    <dbReference type="NCBI Taxonomy" id="2058924"/>
    <lineage>
        <taxon>Bacteria</taxon>
        <taxon>Bacillati</taxon>
        <taxon>Actinomycetota</taxon>
        <taxon>Actinomycetes</taxon>
        <taxon>Kitasatosporales</taxon>
        <taxon>Streptomycetaceae</taxon>
        <taxon>Streptomyces</taxon>
    </lineage>
</organism>
<gene>
    <name evidence="1" type="ORF">CW362_35050</name>
</gene>
<sequence length="276" mass="29701">MSTDRGKQPHAGCTIGTDGRITFDLPPGAPEGQQLLLRLRPKKGQPEKTVHVLGLEPAGERRSAVLDAHPVLAEGRWDVYLLREPGAERQRLRAGLRDLRALVGGHLRRWPAPLAVRIPYVTKDGHLAVRAWLRTAHAEAEGVDVTGRSTTVRARLHGASLQEGAAVILRLRGSGGTVRTVEPRTVEPRAGDDGRSLSFTVDHAELVAGTPSGSGVWDVSVRPADGAPLVRVGRLLDDLADRKGVVVYPTADLGGVALRPYYTVDNDLSVEVRGRP</sequence>
<dbReference type="AlphaFoldDB" id="A0A2I0SEV2"/>
<keyword evidence="2" id="KW-1185">Reference proteome</keyword>
<evidence type="ECO:0000313" key="1">
    <source>
        <dbReference type="EMBL" id="PKT68440.1"/>
    </source>
</evidence>
<evidence type="ECO:0008006" key="3">
    <source>
        <dbReference type="Google" id="ProtNLM"/>
    </source>
</evidence>
<evidence type="ECO:0000313" key="2">
    <source>
        <dbReference type="Proteomes" id="UP000236178"/>
    </source>
</evidence>
<protein>
    <recommendedName>
        <fullName evidence="3">Transferase</fullName>
    </recommendedName>
</protein>
<dbReference type="Proteomes" id="UP000236178">
    <property type="component" value="Unassembled WGS sequence"/>
</dbReference>
<comment type="caution">
    <text evidence="1">The sequence shown here is derived from an EMBL/GenBank/DDBJ whole genome shotgun (WGS) entry which is preliminary data.</text>
</comment>
<dbReference type="EMBL" id="PJOS01000111">
    <property type="protein sequence ID" value="PKT68440.1"/>
    <property type="molecule type" value="Genomic_DNA"/>
</dbReference>
<name>A0A2I0SEV2_9ACTN</name>